<dbReference type="SMART" id="SM00079">
    <property type="entry name" value="PBPe"/>
    <property type="match status" value="1"/>
</dbReference>
<proteinExistence type="predicted"/>
<dbReference type="EMBL" id="BKCJ010010647">
    <property type="protein sequence ID" value="GEU92518.1"/>
    <property type="molecule type" value="Genomic_DNA"/>
</dbReference>
<keyword evidence="2" id="KW-0813">Transport</keyword>
<reference evidence="14" key="1">
    <citation type="journal article" date="2019" name="Sci. Rep.">
        <title>Draft genome of Tanacetum cinerariifolium, the natural source of mosquito coil.</title>
        <authorList>
            <person name="Yamashiro T."/>
            <person name="Shiraishi A."/>
            <person name="Satake H."/>
            <person name="Nakayama K."/>
        </authorList>
    </citation>
    <scope>NUCLEOTIDE SEQUENCE</scope>
</reference>
<keyword evidence="3 11" id="KW-0812">Transmembrane</keyword>
<dbReference type="Gene3D" id="3.40.50.2300">
    <property type="match status" value="3"/>
</dbReference>
<evidence type="ECO:0000259" key="13">
    <source>
        <dbReference type="SMART" id="SM00079"/>
    </source>
</evidence>
<dbReference type="InterPro" id="IPR015683">
    <property type="entry name" value="Ionotropic_Glu_rcpt"/>
</dbReference>
<dbReference type="GO" id="GO:0015276">
    <property type="term" value="F:ligand-gated monoatomic ion channel activity"/>
    <property type="evidence" value="ECO:0007669"/>
    <property type="project" value="InterPro"/>
</dbReference>
<evidence type="ECO:0000256" key="9">
    <source>
        <dbReference type="ARBA" id="ARBA00023286"/>
    </source>
</evidence>
<comment type="caution">
    <text evidence="14">The sequence shown here is derived from an EMBL/GenBank/DDBJ whole genome shotgun (WGS) entry which is preliminary data.</text>
</comment>
<feature type="chain" id="PRO_5026962419" evidence="12">
    <location>
        <begin position="28"/>
        <end position="1822"/>
    </location>
</feature>
<dbReference type="FunFam" id="1.10.287.70:FF:000172">
    <property type="entry name" value="Glutamate receptor"/>
    <property type="match status" value="2"/>
</dbReference>
<evidence type="ECO:0000313" key="14">
    <source>
        <dbReference type="EMBL" id="GEU92518.1"/>
    </source>
</evidence>
<evidence type="ECO:0000256" key="2">
    <source>
        <dbReference type="ARBA" id="ARBA00022448"/>
    </source>
</evidence>
<keyword evidence="12" id="KW-0732">Signal</keyword>
<gene>
    <name evidence="14" type="ORF">Tci_064496</name>
</gene>
<keyword evidence="6 11" id="KW-0472">Membrane</keyword>
<feature type="transmembrane region" description="Helical" evidence="11">
    <location>
        <begin position="607"/>
        <end position="628"/>
    </location>
</feature>
<evidence type="ECO:0000256" key="12">
    <source>
        <dbReference type="SAM" id="SignalP"/>
    </source>
</evidence>
<evidence type="ECO:0000256" key="11">
    <source>
        <dbReference type="SAM" id="Phobius"/>
    </source>
</evidence>
<dbReference type="CDD" id="cd13686">
    <property type="entry name" value="GluR_Plant"/>
    <property type="match status" value="1"/>
</dbReference>
<evidence type="ECO:0000256" key="8">
    <source>
        <dbReference type="ARBA" id="ARBA00023180"/>
    </source>
</evidence>
<keyword evidence="4 11" id="KW-1133">Transmembrane helix</keyword>
<dbReference type="FunFam" id="3.40.50.2300:FF:000188">
    <property type="entry name" value="Glutamate receptor"/>
    <property type="match status" value="1"/>
</dbReference>
<feature type="transmembrane region" description="Helical" evidence="11">
    <location>
        <begin position="547"/>
        <end position="565"/>
    </location>
</feature>
<dbReference type="SUPFAM" id="SSF53822">
    <property type="entry name" value="Periplasmic binding protein-like I"/>
    <property type="match status" value="2"/>
</dbReference>
<keyword evidence="10" id="KW-0407">Ion channel</keyword>
<dbReference type="InterPro" id="IPR001828">
    <property type="entry name" value="ANF_lig-bd_rcpt"/>
</dbReference>
<dbReference type="Pfam" id="PF00497">
    <property type="entry name" value="SBP_bac_3"/>
    <property type="match status" value="1"/>
</dbReference>
<dbReference type="PANTHER" id="PTHR18966">
    <property type="entry name" value="IONOTROPIC GLUTAMATE RECEPTOR"/>
    <property type="match status" value="1"/>
</dbReference>
<keyword evidence="9" id="KW-1071">Ligand-gated ion channel</keyword>
<accession>A0A6L2P1X4</accession>
<comment type="subcellular location">
    <subcellularLocation>
        <location evidence="1">Membrane</location>
        <topology evidence="1">Multi-pass membrane protein</topology>
    </subcellularLocation>
</comment>
<sequence length="1822" mass="206271">MYKFNTYLMLSLVAFLFPCLLLQATLATGSLTTDPEDGNETAIDRIGVVLDQTSRAGKEAKVAIEIAIQDFHKETNQHSFLFYKNSRSKAVHAGIAAKELIDEHKVKAIVGGHTWEEASAIAEVINEADHDRDIPIFLSLATTTAPRQTDQWPFFIEAVPTQSTQITTLAAILQSLGIHQVTLIYETSSSASIISHLSQAFQRTSSELTSILSLTSNSSSLDEELELLMKQQRKVFVIHTSLELGVRLFQTAKKMEMMGDGYLWIITNQITDHFHSINSTIISSLKGMVGVKTYFPENNPDFLDFKKRFRQKFQSNYPEEHQDEPGIFALQAYNAAKQLENISLESIHQRKPVPATTVEIVYVHGKGYHSVYWTEGSGFSERIEDDISGVRNYTDYMDNVGQALWPVQPWYADRRRRNLAESSRNRMRVGVPAQSLFEQFVKVENDLETKEPMFSGFVVEVFDEMMRKMNIPYDRIPFYGSYDQLIEAIPSKEFDAVAGDVTIISKRHELADFTQPYTESGLEMIVLVRSRLSNQAWLFLKPFTAKMWWLLGAVTLYNGFIIWLIERNYNEDLCGSIVTQIGIIIWLAFTTLFTLRGDKLHSNLSRMAIVVWLFVALIITQSYTASLASMLTAQRLEPSITSVEKLRNMNATVGYCNGSFVDDYLTKVLGFDSIKTNSYNSTHRYAEALNSGEIAAIFLEVPAAKVFLAQYCKSFIRTGETFKVGGFGFAFHRDFERLSDANKALMDVSESGKLKELEDKHLISEKCEDEESSPDNDERLSIQSFWVLLVLTVGTSTVAFAFYVIISIREFRRSNQDHIHLLKLISSFMKDWKRHMRRSSSSVANVESARHTRNIDQYQDDTDDSTKIFTEMLHNFASYLISLVAFWLSLFLLQASLTTASITGIGVILDQTSRPGKEAKVAIQIAIQDFNNKTNKPSVLNLYNSRNPFRAAIAAKELVDEHKVKAILGGHTWEEASAIAEGISEADHDLPVFLSLTGTTPIQATYKWPFFVQTVPSHSTQMNAVAAILQSWGIRQVTLIYETSHLTTSSASIISHLSQAFRETGCILNLILPLASNSPSLDKDLELLKKQQRQVFVIHTSLELGVRLFQTAKNMEMTGDGYLWIATNGITDLFHSISPTDISLLKWRYNAAKLLKLNSPENFDHRELIKETQVEIVYVIGKGYHSVYWTEGLGFSEAVEDDINGATSYTNSMDKVAQALWPVQPWYSHRDRRILAESSSIRMRVGVPAQSLFKQFVSVEFDSKKNQTVYGGFVIAVFDEMMREMNLPYDYYPFYGSYDDLVRQIPKENFDAIAGDVTIVSSKHEYADFTQAYTESGLEMIVPVRSRVANHPWLFMKPFSAKMWWLIAAITLYNGFVIWLIERNHCRHLQGSIVTQVGIVIWLAFTTLFTLRVVVWLFVALIITQSYTASFASMLTAQRLEPTITSVEMLRNMNATVGYCNGSLVNHYLNDVLGFKRIKVNSYNSTHRYAEALNSGEIAAIFLEVPVAKVFLAQYCKSFIRTGEKFEVGGFGFAFPKKYSWLSEANKALMNVTNLFLMKMRVSALAASQYCLTGGASTVALVMYVIMSFREFKQSNPELTKSFKLISAFMKDPRPMKHMASNITKHDKFKEVDFKRWQKKIHFLLSSMRVVYVLTTPIPEDGGDDATVKQIRHTLKHLKEELTLVELGSHLRIEESLRAQDSDKPKGNIVVGPLDVVSDLCDQHATPSLGNKKYFVTFIDDASRYAEHSKAFRLYVIEPNDSILINSIIESKDAIFNENRFSLVPSPSLEIPNETEDIGGSVVPKKATEEFVQQPELELRKS</sequence>
<feature type="transmembrane region" description="Helical" evidence="11">
    <location>
        <begin position="577"/>
        <end position="595"/>
    </location>
</feature>
<organism evidence="14">
    <name type="scientific">Tanacetum cinerariifolium</name>
    <name type="common">Dalmatian daisy</name>
    <name type="synonym">Chrysanthemum cinerariifolium</name>
    <dbReference type="NCBI Taxonomy" id="118510"/>
    <lineage>
        <taxon>Eukaryota</taxon>
        <taxon>Viridiplantae</taxon>
        <taxon>Streptophyta</taxon>
        <taxon>Embryophyta</taxon>
        <taxon>Tracheophyta</taxon>
        <taxon>Spermatophyta</taxon>
        <taxon>Magnoliopsida</taxon>
        <taxon>eudicotyledons</taxon>
        <taxon>Gunneridae</taxon>
        <taxon>Pentapetalae</taxon>
        <taxon>asterids</taxon>
        <taxon>campanulids</taxon>
        <taxon>Asterales</taxon>
        <taxon>Asteraceae</taxon>
        <taxon>Asteroideae</taxon>
        <taxon>Anthemideae</taxon>
        <taxon>Anthemidinae</taxon>
        <taxon>Tanacetum</taxon>
    </lineage>
</organism>
<evidence type="ECO:0000256" key="3">
    <source>
        <dbReference type="ARBA" id="ARBA00022692"/>
    </source>
</evidence>
<evidence type="ECO:0000256" key="4">
    <source>
        <dbReference type="ARBA" id="ARBA00022989"/>
    </source>
</evidence>
<feature type="transmembrane region" description="Helical" evidence="11">
    <location>
        <begin position="1564"/>
        <end position="1587"/>
    </location>
</feature>
<keyword evidence="8" id="KW-0325">Glycoprotein</keyword>
<evidence type="ECO:0000256" key="10">
    <source>
        <dbReference type="ARBA" id="ARBA00023303"/>
    </source>
</evidence>
<evidence type="ECO:0000256" key="7">
    <source>
        <dbReference type="ARBA" id="ARBA00023170"/>
    </source>
</evidence>
<dbReference type="Gene3D" id="3.40.190.10">
    <property type="entry name" value="Periplasmic binding protein-like II"/>
    <property type="match status" value="2"/>
</dbReference>
<feature type="signal peptide" evidence="12">
    <location>
        <begin position="1"/>
        <end position="27"/>
    </location>
</feature>
<dbReference type="GO" id="GO:0016020">
    <property type="term" value="C:membrane"/>
    <property type="evidence" value="ECO:0007669"/>
    <property type="project" value="UniProtKB-SubCell"/>
</dbReference>
<dbReference type="Pfam" id="PF01094">
    <property type="entry name" value="ANF_receptor"/>
    <property type="match status" value="2"/>
</dbReference>
<evidence type="ECO:0000256" key="1">
    <source>
        <dbReference type="ARBA" id="ARBA00004141"/>
    </source>
</evidence>
<dbReference type="SUPFAM" id="SSF53850">
    <property type="entry name" value="Periplasmic binding protein-like II"/>
    <property type="match status" value="2"/>
</dbReference>
<dbReference type="Pfam" id="PF00060">
    <property type="entry name" value="Lig_chan"/>
    <property type="match status" value="2"/>
</dbReference>
<keyword evidence="7 14" id="KW-0675">Receptor</keyword>
<feature type="domain" description="Ionotropic glutamate receptor C-terminal" evidence="13">
    <location>
        <begin position="428"/>
        <end position="764"/>
    </location>
</feature>
<keyword evidence="5" id="KW-0406">Ion transport</keyword>
<dbReference type="InterPro" id="IPR001638">
    <property type="entry name" value="Solute-binding_3/MltF_N"/>
</dbReference>
<name>A0A6L2P1X4_TANCI</name>
<evidence type="ECO:0000256" key="6">
    <source>
        <dbReference type="ARBA" id="ARBA00023136"/>
    </source>
</evidence>
<dbReference type="InterPro" id="IPR001320">
    <property type="entry name" value="Iontro_rcpt_C"/>
</dbReference>
<dbReference type="InterPro" id="IPR028082">
    <property type="entry name" value="Peripla_BP_I"/>
</dbReference>
<protein>
    <submittedName>
        <fullName evidence="14">Glutamate receptor 2.8-like</fullName>
    </submittedName>
</protein>
<feature type="transmembrane region" description="Helical" evidence="11">
    <location>
        <begin position="785"/>
        <end position="806"/>
    </location>
</feature>
<feature type="transmembrane region" description="Helical" evidence="11">
    <location>
        <begin position="1363"/>
        <end position="1381"/>
    </location>
</feature>
<evidence type="ECO:0000256" key="5">
    <source>
        <dbReference type="ARBA" id="ARBA00023065"/>
    </source>
</evidence>
<dbReference type="Gene3D" id="1.10.287.70">
    <property type="match status" value="2"/>
</dbReference>